<evidence type="ECO:0000313" key="3">
    <source>
        <dbReference type="Proteomes" id="UP000580861"/>
    </source>
</evidence>
<feature type="region of interest" description="Disordered" evidence="1">
    <location>
        <begin position="27"/>
        <end position="63"/>
    </location>
</feature>
<name>A0A841BC88_9PSEU</name>
<protein>
    <submittedName>
        <fullName evidence="2">Uncharacterized protein</fullName>
    </submittedName>
</protein>
<reference evidence="2 3" key="1">
    <citation type="submission" date="2020-08" db="EMBL/GenBank/DDBJ databases">
        <title>Sequencing the genomes of 1000 actinobacteria strains.</title>
        <authorList>
            <person name="Klenk H.-P."/>
        </authorList>
    </citation>
    <scope>NUCLEOTIDE SEQUENCE [LARGE SCALE GENOMIC DNA]</scope>
    <source>
        <strain evidence="2 3">DSM 45272</strain>
    </source>
</reference>
<evidence type="ECO:0000256" key="1">
    <source>
        <dbReference type="SAM" id="MobiDB-lite"/>
    </source>
</evidence>
<accession>A0A841BC88</accession>
<dbReference type="RefSeq" id="WP_184901869.1">
    <property type="nucleotide sequence ID" value="NZ_JACHMX010000001.1"/>
</dbReference>
<dbReference type="Proteomes" id="UP000580861">
    <property type="component" value="Unassembled WGS sequence"/>
</dbReference>
<organism evidence="2 3">
    <name type="scientific">Amycolatopsis umgeniensis</name>
    <dbReference type="NCBI Taxonomy" id="336628"/>
    <lineage>
        <taxon>Bacteria</taxon>
        <taxon>Bacillati</taxon>
        <taxon>Actinomycetota</taxon>
        <taxon>Actinomycetes</taxon>
        <taxon>Pseudonocardiales</taxon>
        <taxon>Pseudonocardiaceae</taxon>
        <taxon>Amycolatopsis</taxon>
    </lineage>
</organism>
<comment type="caution">
    <text evidence="2">The sequence shown here is derived from an EMBL/GenBank/DDBJ whole genome shotgun (WGS) entry which is preliminary data.</text>
</comment>
<keyword evidence="3" id="KW-1185">Reference proteome</keyword>
<gene>
    <name evidence="2" type="ORF">HDA45_006540</name>
</gene>
<proteinExistence type="predicted"/>
<dbReference type="EMBL" id="JACHMX010000001">
    <property type="protein sequence ID" value="MBB5856453.1"/>
    <property type="molecule type" value="Genomic_DNA"/>
</dbReference>
<sequence>MFDKVIRHGSPVRTPTAKRCAVSFHPRFPSPLDEVNPDAIRGRLSAEEDDPDGCPRSPAASVP</sequence>
<dbReference type="AlphaFoldDB" id="A0A841BC88"/>
<evidence type="ECO:0000313" key="2">
    <source>
        <dbReference type="EMBL" id="MBB5856453.1"/>
    </source>
</evidence>